<feature type="region of interest" description="Disordered" evidence="1">
    <location>
        <begin position="36"/>
        <end position="86"/>
    </location>
</feature>
<evidence type="ECO:0000313" key="2">
    <source>
        <dbReference type="EMBL" id="MEQ2203515.1"/>
    </source>
</evidence>
<comment type="caution">
    <text evidence="2">The sequence shown here is derived from an EMBL/GenBank/DDBJ whole genome shotgun (WGS) entry which is preliminary data.</text>
</comment>
<accession>A0ABV0R5W3</accession>
<organism evidence="2 3">
    <name type="scientific">Xenoophorus captivus</name>
    <dbReference type="NCBI Taxonomy" id="1517983"/>
    <lineage>
        <taxon>Eukaryota</taxon>
        <taxon>Metazoa</taxon>
        <taxon>Chordata</taxon>
        <taxon>Craniata</taxon>
        <taxon>Vertebrata</taxon>
        <taxon>Euteleostomi</taxon>
        <taxon>Actinopterygii</taxon>
        <taxon>Neopterygii</taxon>
        <taxon>Teleostei</taxon>
        <taxon>Neoteleostei</taxon>
        <taxon>Acanthomorphata</taxon>
        <taxon>Ovalentaria</taxon>
        <taxon>Atherinomorphae</taxon>
        <taxon>Cyprinodontiformes</taxon>
        <taxon>Goodeidae</taxon>
        <taxon>Xenoophorus</taxon>
    </lineage>
</organism>
<reference evidence="2 3" key="1">
    <citation type="submission" date="2021-06" db="EMBL/GenBank/DDBJ databases">
        <authorList>
            <person name="Palmer J.M."/>
        </authorList>
    </citation>
    <scope>NUCLEOTIDE SEQUENCE [LARGE SCALE GENOMIC DNA]</scope>
    <source>
        <strain evidence="2 3">XC_2019</strain>
        <tissue evidence="2">Muscle</tissue>
    </source>
</reference>
<feature type="region of interest" description="Disordered" evidence="1">
    <location>
        <begin position="1"/>
        <end position="22"/>
    </location>
</feature>
<evidence type="ECO:0000313" key="3">
    <source>
        <dbReference type="Proteomes" id="UP001434883"/>
    </source>
</evidence>
<feature type="non-terminal residue" evidence="2">
    <location>
        <position position="1"/>
    </location>
</feature>
<gene>
    <name evidence="2" type="ORF">XENOCAPTIV_000112</name>
</gene>
<dbReference type="EMBL" id="JAHRIN010034616">
    <property type="protein sequence ID" value="MEQ2203515.1"/>
    <property type="molecule type" value="Genomic_DNA"/>
</dbReference>
<dbReference type="Proteomes" id="UP001434883">
    <property type="component" value="Unassembled WGS sequence"/>
</dbReference>
<name>A0ABV0R5W3_9TELE</name>
<evidence type="ECO:0000256" key="1">
    <source>
        <dbReference type="SAM" id="MobiDB-lite"/>
    </source>
</evidence>
<sequence length="86" mass="9139">ARLDEVSSGKHSIGQSRRAKALKKEISVIRRKLAHQREVGSIMGGRESVGDRSSSLPHHSSAGHHDEGGESSSQEIGGKGGSRRIS</sequence>
<proteinExistence type="predicted"/>
<protein>
    <submittedName>
        <fullName evidence="2">Uncharacterized protein</fullName>
    </submittedName>
</protein>
<keyword evidence="3" id="KW-1185">Reference proteome</keyword>